<organism evidence="2 3">
    <name type="scientific">Sandarakinorhabdus glacialis</name>
    <dbReference type="NCBI Taxonomy" id="1614636"/>
    <lineage>
        <taxon>Bacteria</taxon>
        <taxon>Pseudomonadati</taxon>
        <taxon>Pseudomonadota</taxon>
        <taxon>Alphaproteobacteria</taxon>
        <taxon>Sphingomonadales</taxon>
        <taxon>Sphingosinicellaceae</taxon>
        <taxon>Sandarakinorhabdus</taxon>
    </lineage>
</organism>
<name>A0A916ZRJ2_9SPHN</name>
<dbReference type="RefSeq" id="WP_188762462.1">
    <property type="nucleotide sequence ID" value="NZ_BMJM01000005.1"/>
</dbReference>
<evidence type="ECO:0000313" key="3">
    <source>
        <dbReference type="Proteomes" id="UP000635071"/>
    </source>
</evidence>
<dbReference type="InterPro" id="IPR036249">
    <property type="entry name" value="Thioredoxin-like_sf"/>
</dbReference>
<sequence>MIPILHHYETSPFAELVRAAMGLKQLEWQSVIIPNILPKPDLTELTGGYARTPVLQIGADIYCDTAAILHALDEFKPTPSLYPAPLGSLHKVIANWAGGVQFFAHVGAAMGTMPAGAMPDSFVEDRKGRFGLDMAQLSKATPHLTSQALTAAYWLDASLADGRSFVGGDAPGHADLAFYSNTWFVRGIPFAKATSDAIFALPNLAAWFGRVKALGHGTHSEISADEAIAVAAAAEPAAIKGRIDAPFTAGQQVAVKTDGSGDATPTGKLAQLDPIGIIILRSGERCGNVAVHFPRLGQMVISA</sequence>
<dbReference type="EMBL" id="BMJM01000005">
    <property type="protein sequence ID" value="GGE10698.1"/>
    <property type="molecule type" value="Genomic_DNA"/>
</dbReference>
<feature type="domain" description="GST N-terminal" evidence="1">
    <location>
        <begin position="1"/>
        <end position="80"/>
    </location>
</feature>
<evidence type="ECO:0000259" key="1">
    <source>
        <dbReference type="PROSITE" id="PS50404"/>
    </source>
</evidence>
<dbReference type="InterPro" id="IPR004045">
    <property type="entry name" value="Glutathione_S-Trfase_N"/>
</dbReference>
<gene>
    <name evidence="2" type="ORF">GCM10011529_16360</name>
</gene>
<accession>A0A916ZRJ2</accession>
<dbReference type="Gene3D" id="3.40.30.110">
    <property type="match status" value="1"/>
</dbReference>
<dbReference type="InterPro" id="IPR036282">
    <property type="entry name" value="Glutathione-S-Trfase_C_sf"/>
</dbReference>
<comment type="caution">
    <text evidence="2">The sequence shown here is derived from an EMBL/GenBank/DDBJ whole genome shotgun (WGS) entry which is preliminary data.</text>
</comment>
<proteinExistence type="predicted"/>
<keyword evidence="3" id="KW-1185">Reference proteome</keyword>
<dbReference type="SUPFAM" id="SSF47616">
    <property type="entry name" value="GST C-terminal domain-like"/>
    <property type="match status" value="1"/>
</dbReference>
<evidence type="ECO:0000313" key="2">
    <source>
        <dbReference type="EMBL" id="GGE10698.1"/>
    </source>
</evidence>
<dbReference type="CDD" id="cd00570">
    <property type="entry name" value="GST_N_family"/>
    <property type="match status" value="1"/>
</dbReference>
<dbReference type="Proteomes" id="UP000635071">
    <property type="component" value="Unassembled WGS sequence"/>
</dbReference>
<dbReference type="Pfam" id="PF13417">
    <property type="entry name" value="GST_N_3"/>
    <property type="match status" value="1"/>
</dbReference>
<dbReference type="Gene3D" id="1.20.1050.10">
    <property type="match status" value="1"/>
</dbReference>
<reference evidence="2" key="2">
    <citation type="submission" date="2020-09" db="EMBL/GenBank/DDBJ databases">
        <authorList>
            <person name="Sun Q."/>
            <person name="Zhou Y."/>
        </authorList>
    </citation>
    <scope>NUCLEOTIDE SEQUENCE</scope>
    <source>
        <strain evidence="2">CGMCC 1.15519</strain>
    </source>
</reference>
<dbReference type="PROSITE" id="PS50404">
    <property type="entry name" value="GST_NTER"/>
    <property type="match status" value="1"/>
</dbReference>
<dbReference type="AlphaFoldDB" id="A0A916ZRJ2"/>
<protein>
    <submittedName>
        <fullName evidence="2">Glutathione S-transferase</fullName>
    </submittedName>
</protein>
<reference evidence="2" key="1">
    <citation type="journal article" date="2014" name="Int. J. Syst. Evol. Microbiol.">
        <title>Complete genome sequence of Corynebacterium casei LMG S-19264T (=DSM 44701T), isolated from a smear-ripened cheese.</title>
        <authorList>
            <consortium name="US DOE Joint Genome Institute (JGI-PGF)"/>
            <person name="Walter F."/>
            <person name="Albersmeier A."/>
            <person name="Kalinowski J."/>
            <person name="Ruckert C."/>
        </authorList>
    </citation>
    <scope>NUCLEOTIDE SEQUENCE</scope>
    <source>
        <strain evidence="2">CGMCC 1.15519</strain>
    </source>
</reference>
<dbReference type="SUPFAM" id="SSF52833">
    <property type="entry name" value="Thioredoxin-like"/>
    <property type="match status" value="1"/>
</dbReference>